<dbReference type="SUPFAM" id="SSF55681">
    <property type="entry name" value="Class II aaRS and biotin synthetases"/>
    <property type="match status" value="1"/>
</dbReference>
<keyword evidence="2" id="KW-1185">Reference proteome</keyword>
<reference evidence="2" key="1">
    <citation type="submission" date="2022-06" db="EMBL/GenBank/DDBJ databases">
        <authorList>
            <person name="Berger JAMES D."/>
            <person name="Berger JAMES D."/>
        </authorList>
    </citation>
    <scope>NUCLEOTIDE SEQUENCE [LARGE SCALE GENOMIC DNA]</scope>
</reference>
<evidence type="ECO:0000313" key="3">
    <source>
        <dbReference type="WBParaSite" id="SRDH1_2500.1"/>
    </source>
</evidence>
<dbReference type="InterPro" id="IPR004143">
    <property type="entry name" value="BPL_LPL_catalytic"/>
</dbReference>
<dbReference type="InterPro" id="IPR045864">
    <property type="entry name" value="aa-tRNA-synth_II/BPL/LPL"/>
</dbReference>
<evidence type="ECO:0000313" key="2">
    <source>
        <dbReference type="Proteomes" id="UP000050792"/>
    </source>
</evidence>
<feature type="domain" description="BPL/LPL catalytic" evidence="1">
    <location>
        <begin position="335"/>
        <end position="494"/>
    </location>
</feature>
<name>A0AA85EUZ9_9TREM</name>
<dbReference type="Proteomes" id="UP000050792">
    <property type="component" value="Unassembled WGS sequence"/>
</dbReference>
<accession>A0AA85EUZ9</accession>
<reference evidence="3" key="2">
    <citation type="submission" date="2023-11" db="UniProtKB">
        <authorList>
            <consortium name="WormBaseParasite"/>
        </authorList>
    </citation>
    <scope>IDENTIFICATION</scope>
</reference>
<dbReference type="WBParaSite" id="SRDH1_2500.1">
    <property type="protein sequence ID" value="SRDH1_2500.1"/>
    <property type="gene ID" value="SRDH1_2500"/>
</dbReference>
<sequence length="635" mass="71946">MSNTWSILCLSNFSKRLNAVFKKSLSMTNRMSLINIYYVLSPGGVLSTPISPVYQKLVKKIQDVVVPNTALLYPLSRKQFSDELWITSGKLLVVLESSLFIEDVLHSVDFQKDLTIVTEYIAKGGRVLLILNTTEVNNFSSTSLAHYTLLSNGSAGLFENNDSYWKWMYKDSILTGGYHHLESDNSNDVEVKKDQPLIAILSIDCLKFEATHLEDALNLLGISCVPCVDLEDNTHDKILSNTLSSVHLSDSKFLHCFTPDSEKKKIVDFLIKECSTEECKKEISYCSTLSDLPLGFNWTDYFSTLHTEHLGKLIVWSNSMESSWDFCQQFFERIHPNSGLLVCSNIQSKGKGRGENKWISPVGQAAFTFHLTLSTPNSQMFMNCVTCIQHIVALSIVLACRHLIAEHLEIIPGDTNFCDISEEFLVDLQYHGPKILIKWPNDIYVVENINCCNNQDVDSTLLQQNIIGKLAGVLVRCRLVDSKHVELLIGCGINAFNELPTICLEHVLIKSHPCNNRPTFSIAKLISLVVSYLERIIMRIYNPNSNYDLGWVLHLYTKCWIHTNQKVQLHINSTLNENNTRIIDQHHPTDTNTYRIVGLDDYGYLLVENICTGTRHKLHPDGNSMDMMRGLIITK</sequence>
<dbReference type="GO" id="GO:0005737">
    <property type="term" value="C:cytoplasm"/>
    <property type="evidence" value="ECO:0007669"/>
    <property type="project" value="TreeGrafter"/>
</dbReference>
<evidence type="ECO:0000259" key="1">
    <source>
        <dbReference type="Pfam" id="PF03099"/>
    </source>
</evidence>
<dbReference type="Pfam" id="PF03099">
    <property type="entry name" value="BPL_LplA_LipB"/>
    <property type="match status" value="1"/>
</dbReference>
<dbReference type="GO" id="GO:0004077">
    <property type="term" value="F:biotin--[biotin carboxyl-carrier protein] ligase activity"/>
    <property type="evidence" value="ECO:0007669"/>
    <property type="project" value="TreeGrafter"/>
</dbReference>
<protein>
    <recommendedName>
        <fullName evidence="1">BPL/LPL catalytic domain-containing protein</fullName>
    </recommendedName>
</protein>
<organism evidence="2 3">
    <name type="scientific">Schistosoma rodhaini</name>
    <dbReference type="NCBI Taxonomy" id="6188"/>
    <lineage>
        <taxon>Eukaryota</taxon>
        <taxon>Metazoa</taxon>
        <taxon>Spiralia</taxon>
        <taxon>Lophotrochozoa</taxon>
        <taxon>Platyhelminthes</taxon>
        <taxon>Trematoda</taxon>
        <taxon>Digenea</taxon>
        <taxon>Strigeidida</taxon>
        <taxon>Schistosomatoidea</taxon>
        <taxon>Schistosomatidae</taxon>
        <taxon>Schistosoma</taxon>
    </lineage>
</organism>
<dbReference type="Gene3D" id="3.30.930.10">
    <property type="entry name" value="Bira Bifunctional Protein, Domain 2"/>
    <property type="match status" value="1"/>
</dbReference>
<dbReference type="PANTHER" id="PTHR12835:SF5">
    <property type="entry name" value="BIOTIN--PROTEIN LIGASE"/>
    <property type="match status" value="1"/>
</dbReference>
<dbReference type="AlphaFoldDB" id="A0AA85EUZ9"/>
<proteinExistence type="predicted"/>
<dbReference type="PANTHER" id="PTHR12835">
    <property type="entry name" value="BIOTIN PROTEIN LIGASE"/>
    <property type="match status" value="1"/>
</dbReference>